<dbReference type="KEGG" id="ath:AT5G41908"/>
<evidence type="ECO:0000313" key="3">
    <source>
        <dbReference type="Proteomes" id="UP000426265"/>
    </source>
</evidence>
<accession>A0A654G7L6</accession>
<dbReference type="EMBL" id="CACRSJ010000110">
    <property type="protein sequence ID" value="VYS68983.1"/>
    <property type="molecule type" value="Genomic_DNA"/>
</dbReference>
<dbReference type="Proteomes" id="UP000426265">
    <property type="component" value="Unassembled WGS sequence"/>
</dbReference>
<protein>
    <submittedName>
        <fullName evidence="2">Uncharacterized protein</fullName>
    </submittedName>
</protein>
<dbReference type="ExpressionAtlas" id="A0A654G7L6">
    <property type="expression patterns" value="baseline"/>
</dbReference>
<dbReference type="GeneID" id="28721241"/>
<gene>
    <name evidence="1" type="ordered locus">At5g41908</name>
    <name evidence="2" type="ORF">AN1_LOCUS24370</name>
</gene>
<reference evidence="2 3" key="1">
    <citation type="submission" date="2019-11" db="EMBL/GenBank/DDBJ databases">
        <authorList>
            <person name="Jiao W.-B."/>
            <person name="Schneeberger K."/>
        </authorList>
    </citation>
    <scope>NUCLEOTIDE SEQUENCE [LARGE SCALE GENOMIC DNA]</scope>
    <source>
        <strain evidence="3">cv. An-1</strain>
    </source>
</reference>
<evidence type="ECO:0000313" key="1">
    <source>
        <dbReference type="Araport" id="AT5G41908"/>
    </source>
</evidence>
<organism evidence="2 3">
    <name type="scientific">Arabidopsis thaliana</name>
    <name type="common">Mouse-ear cress</name>
    <dbReference type="NCBI Taxonomy" id="3702"/>
    <lineage>
        <taxon>Eukaryota</taxon>
        <taxon>Viridiplantae</taxon>
        <taxon>Streptophyta</taxon>
        <taxon>Embryophyta</taxon>
        <taxon>Tracheophyta</taxon>
        <taxon>Spermatophyta</taxon>
        <taxon>Magnoliopsida</taxon>
        <taxon>eudicotyledons</taxon>
        <taxon>Gunneridae</taxon>
        <taxon>Pentapetalae</taxon>
        <taxon>rosids</taxon>
        <taxon>malvids</taxon>
        <taxon>Brassicales</taxon>
        <taxon>Brassicaceae</taxon>
        <taxon>Camelineae</taxon>
        <taxon>Arabidopsis</taxon>
    </lineage>
</organism>
<proteinExistence type="predicted"/>
<dbReference type="Araport" id="AT5G41908"/>
<dbReference type="RefSeq" id="NP_001318726.1">
    <property type="nucleotide sequence ID" value="NM_001344424.1"/>
</dbReference>
<dbReference type="AlphaFoldDB" id="A0A654G7L6"/>
<sequence>MPVTSLLSLLPMDRTASFIFLYNSSHGVTENWFSAAAGEPSIDMETIKAEP</sequence>
<evidence type="ECO:0000313" key="2">
    <source>
        <dbReference type="EMBL" id="VYS68983.1"/>
    </source>
</evidence>
<name>A0A654G7L6_ARATH</name>